<organism evidence="1 2">
    <name type="scientific">Candidatus Sulfuritelmatomonas gaucii</name>
    <dbReference type="NCBI Taxonomy" id="2043161"/>
    <lineage>
        <taxon>Bacteria</taxon>
        <taxon>Pseudomonadati</taxon>
        <taxon>Acidobacteriota</taxon>
        <taxon>Terriglobia</taxon>
        <taxon>Terriglobales</taxon>
        <taxon>Acidobacteriaceae</taxon>
        <taxon>Candidatus Sulfuritelmatomonas</taxon>
    </lineage>
</organism>
<evidence type="ECO:0000313" key="2">
    <source>
        <dbReference type="Proteomes" id="UP000239735"/>
    </source>
</evidence>
<accession>A0A2N9LMC8</accession>
<sequence>MVFAPPARYLCGSSVETLPAGRSNIGVATFERLSTWPANACWQYAGNCPLAGHAAVLLTVSVESAIVLGVPGPGPPDPGPLDPGPADSEVLKLIPAEHPARLTIKRPANPSETCQRLCVIDSPGIVCDHALRPQRDVCESLFRPSCVFAAGNARAHAPCRLDRPQAKSSRQPSGAGVFRAQLDLVIYGAAEFKARLYISAN</sequence>
<dbReference type="Proteomes" id="UP000239735">
    <property type="component" value="Unassembled WGS sequence"/>
</dbReference>
<dbReference type="AlphaFoldDB" id="A0A2N9LMC8"/>
<protein>
    <submittedName>
        <fullName evidence="1">Uncharacterized protein</fullName>
    </submittedName>
</protein>
<gene>
    <name evidence="1" type="ORF">SBA5_440034</name>
</gene>
<name>A0A2N9LMC8_9BACT</name>
<evidence type="ECO:0000313" key="1">
    <source>
        <dbReference type="EMBL" id="SPE24245.1"/>
    </source>
</evidence>
<dbReference type="EMBL" id="OKRB01000102">
    <property type="protein sequence ID" value="SPE24245.1"/>
    <property type="molecule type" value="Genomic_DNA"/>
</dbReference>
<reference evidence="2" key="1">
    <citation type="submission" date="2018-02" db="EMBL/GenBank/DDBJ databases">
        <authorList>
            <person name="Hausmann B."/>
        </authorList>
    </citation>
    <scope>NUCLEOTIDE SEQUENCE [LARGE SCALE GENOMIC DNA]</scope>
    <source>
        <strain evidence="2">Peat soil MAG SbA5</strain>
    </source>
</reference>
<proteinExistence type="predicted"/>